<protein>
    <submittedName>
        <fullName evidence="1">Uncharacterized protein</fullName>
    </submittedName>
</protein>
<comment type="caution">
    <text evidence="1">The sequence shown here is derived from an EMBL/GenBank/DDBJ whole genome shotgun (WGS) entry which is preliminary data.</text>
</comment>
<proteinExistence type="predicted"/>
<organism evidence="1 2">
    <name type="scientific">Bacillus pseudomycoides</name>
    <dbReference type="NCBI Taxonomy" id="64104"/>
    <lineage>
        <taxon>Bacteria</taxon>
        <taxon>Bacillati</taxon>
        <taxon>Bacillota</taxon>
        <taxon>Bacilli</taxon>
        <taxon>Bacillales</taxon>
        <taxon>Bacillaceae</taxon>
        <taxon>Bacillus</taxon>
        <taxon>Bacillus cereus group</taxon>
    </lineage>
</organism>
<dbReference type="EMBL" id="MWPX01000035">
    <property type="protein sequence ID" value="OUM46751.1"/>
    <property type="molecule type" value="Genomic_DNA"/>
</dbReference>
<name>A0A1Y3MD12_9BACI</name>
<gene>
    <name evidence="1" type="ORF">BW425_21810</name>
</gene>
<dbReference type="Proteomes" id="UP000195321">
    <property type="component" value="Unassembled WGS sequence"/>
</dbReference>
<sequence length="78" mass="9412">MGKPGEYYLYIYKYENGTYLLNVNFIMMLVGKHYCVPVLHQPLHLFWVTILRDFRIYFKFKKNKLDKFGEVDIVAKSI</sequence>
<evidence type="ECO:0000313" key="1">
    <source>
        <dbReference type="EMBL" id="OUM46751.1"/>
    </source>
</evidence>
<evidence type="ECO:0000313" key="2">
    <source>
        <dbReference type="Proteomes" id="UP000195321"/>
    </source>
</evidence>
<accession>A0A1Y3MD12</accession>
<reference evidence="1 2" key="1">
    <citation type="submission" date="2017-02" db="EMBL/GenBank/DDBJ databases">
        <title>Bacillus pseudomycoides isolate FSL K6-0042.</title>
        <authorList>
            <person name="Kovac J."/>
        </authorList>
    </citation>
    <scope>NUCLEOTIDE SEQUENCE [LARGE SCALE GENOMIC DNA]</scope>
    <source>
        <strain evidence="1 2">FSL K6-0042</strain>
    </source>
</reference>
<dbReference type="AlphaFoldDB" id="A0A1Y3MD12"/>